<accession>A0A9P1FKU4</accession>
<reference evidence="5" key="2">
    <citation type="submission" date="2024-04" db="EMBL/GenBank/DDBJ databases">
        <authorList>
            <person name="Chen Y."/>
            <person name="Shah S."/>
            <person name="Dougan E. K."/>
            <person name="Thang M."/>
            <person name="Chan C."/>
        </authorList>
    </citation>
    <scope>NUCLEOTIDE SEQUENCE [LARGE SCALE GENOMIC DNA]</scope>
</reference>
<feature type="region of interest" description="Disordered" evidence="2">
    <location>
        <begin position="1"/>
        <end position="34"/>
    </location>
</feature>
<dbReference type="EMBL" id="CAMXCT020000599">
    <property type="protein sequence ID" value="CAL1134319.1"/>
    <property type="molecule type" value="Genomic_DNA"/>
</dbReference>
<feature type="compositionally biased region" description="Low complexity" evidence="2">
    <location>
        <begin position="460"/>
        <end position="481"/>
    </location>
</feature>
<keyword evidence="1" id="KW-0863">Zinc-finger</keyword>
<comment type="caution">
    <text evidence="4">The sequence shown here is derived from an EMBL/GenBank/DDBJ whole genome shotgun (WGS) entry which is preliminary data.</text>
</comment>
<organism evidence="4">
    <name type="scientific">Cladocopium goreaui</name>
    <dbReference type="NCBI Taxonomy" id="2562237"/>
    <lineage>
        <taxon>Eukaryota</taxon>
        <taxon>Sar</taxon>
        <taxon>Alveolata</taxon>
        <taxon>Dinophyceae</taxon>
        <taxon>Suessiales</taxon>
        <taxon>Symbiodiniaceae</taxon>
        <taxon>Cladocopium</taxon>
    </lineage>
</organism>
<dbReference type="InterPro" id="IPR013083">
    <property type="entry name" value="Znf_RING/FYVE/PHD"/>
</dbReference>
<evidence type="ECO:0000256" key="1">
    <source>
        <dbReference type="PROSITE-ProRule" id="PRU00175"/>
    </source>
</evidence>
<proteinExistence type="predicted"/>
<dbReference type="InterPro" id="IPR001841">
    <property type="entry name" value="Znf_RING"/>
</dbReference>
<dbReference type="Gene3D" id="3.30.40.10">
    <property type="entry name" value="Zinc/RING finger domain, C3HC4 (zinc finger)"/>
    <property type="match status" value="1"/>
</dbReference>
<dbReference type="PROSITE" id="PS50089">
    <property type="entry name" value="ZF_RING_2"/>
    <property type="match status" value="1"/>
</dbReference>
<evidence type="ECO:0000313" key="5">
    <source>
        <dbReference type="EMBL" id="CAL1134319.1"/>
    </source>
</evidence>
<dbReference type="Proteomes" id="UP001152797">
    <property type="component" value="Unassembled WGS sequence"/>
</dbReference>
<dbReference type="GO" id="GO:0008270">
    <property type="term" value="F:zinc ion binding"/>
    <property type="evidence" value="ECO:0007669"/>
    <property type="project" value="UniProtKB-KW"/>
</dbReference>
<feature type="compositionally biased region" description="Basic and acidic residues" evidence="2">
    <location>
        <begin position="78"/>
        <end position="89"/>
    </location>
</feature>
<dbReference type="AlphaFoldDB" id="A0A9P1FKU4"/>
<reference evidence="4" key="1">
    <citation type="submission" date="2022-10" db="EMBL/GenBank/DDBJ databases">
        <authorList>
            <person name="Chen Y."/>
            <person name="Dougan E. K."/>
            <person name="Chan C."/>
            <person name="Rhodes N."/>
            <person name="Thang M."/>
        </authorList>
    </citation>
    <scope>NUCLEOTIDE SEQUENCE</scope>
</reference>
<dbReference type="OrthoDB" id="10057496at2759"/>
<evidence type="ECO:0000256" key="2">
    <source>
        <dbReference type="SAM" id="MobiDB-lite"/>
    </source>
</evidence>
<keyword evidence="6" id="KW-1185">Reference proteome</keyword>
<dbReference type="EMBL" id="CAMXCT030000599">
    <property type="protein sequence ID" value="CAL4768256.1"/>
    <property type="molecule type" value="Genomic_DNA"/>
</dbReference>
<dbReference type="SUPFAM" id="SSF57850">
    <property type="entry name" value="RING/U-box"/>
    <property type="match status" value="1"/>
</dbReference>
<feature type="domain" description="RING-type" evidence="3">
    <location>
        <begin position="397"/>
        <end position="438"/>
    </location>
</feature>
<evidence type="ECO:0000259" key="3">
    <source>
        <dbReference type="PROSITE" id="PS50089"/>
    </source>
</evidence>
<feature type="region of interest" description="Disordered" evidence="2">
    <location>
        <begin position="455"/>
        <end position="504"/>
    </location>
</feature>
<dbReference type="Pfam" id="PF17123">
    <property type="entry name" value="zf-RING_11"/>
    <property type="match status" value="1"/>
</dbReference>
<keyword evidence="1" id="KW-0862">Zinc</keyword>
<dbReference type="EMBL" id="CAMXCT010000599">
    <property type="protein sequence ID" value="CAI3980944.1"/>
    <property type="molecule type" value="Genomic_DNA"/>
</dbReference>
<sequence length="504" mass="54181">MATMSTLRPPKRARRSSTSSSSSHGVPMMPGAPAANGQFNPMMMMMMGQAMQQMMNQGNPMMNSAAPMVPTVPQQMVPHDDGQSEHGSESEQEQDEVGSASGSAGSRDAPPQPVGAPAQPQPALPPLPAVHEHDEEQWRAQRFADSYISRSVTYVKNMPRQHLAICMEYVDPRLELAYTSECSQIGLLALLWLYSRVKPFVKVLSDLRCIKYVDFYKSMKRAHTRILNGIGMEQFKAQIVDKFPLALDDSSVIEIAEEMGWSQQWMHPKAKAPRPVVSGDLATLFKAGAKRATVLTTTVPPKMASPALTIVPPRMPPPPAGHRAKASPVVVPVTAVKAPLVAPPKSASVVSGSVVPPAVPVPEVAPKAPMAGPARDSAETIVLPPAGSSLPREIPMCAICQDDMLPSQDLLTLWCTHTYHKYCIEEWRHLCNKSEIECQLRCNMQQVNTDGFEIVDPDPEAAGSAGGEAASSAGATEEAQSMDPPAPSESEIGEAAAEVSDSVV</sequence>
<gene>
    <name evidence="4" type="ORF">C1SCF055_LOCUS8784</name>
</gene>
<evidence type="ECO:0000313" key="6">
    <source>
        <dbReference type="Proteomes" id="UP001152797"/>
    </source>
</evidence>
<feature type="region of interest" description="Disordered" evidence="2">
    <location>
        <begin position="72"/>
        <end position="136"/>
    </location>
</feature>
<keyword evidence="1" id="KW-0479">Metal-binding</keyword>
<evidence type="ECO:0000313" key="4">
    <source>
        <dbReference type="EMBL" id="CAI3980944.1"/>
    </source>
</evidence>
<protein>
    <recommendedName>
        <fullName evidence="3">RING-type domain-containing protein</fullName>
    </recommendedName>
</protein>
<name>A0A9P1FKU4_9DINO</name>
<feature type="compositionally biased region" description="Pro residues" evidence="2">
    <location>
        <begin position="110"/>
        <end position="128"/>
    </location>
</feature>